<protein>
    <submittedName>
        <fullName evidence="13">Molybdopterin-dependent oxidoreductase</fullName>
    </submittedName>
</protein>
<dbReference type="SUPFAM" id="SSF56003">
    <property type="entry name" value="Molybdenum cofactor-binding domain"/>
    <property type="match status" value="1"/>
</dbReference>
<evidence type="ECO:0000256" key="8">
    <source>
        <dbReference type="ARBA" id="ARBA00023004"/>
    </source>
</evidence>
<dbReference type="KEGG" id="mon:G8E03_06510"/>
<keyword evidence="4" id="KW-0500">Molybdenum</keyword>
<evidence type="ECO:0000256" key="11">
    <source>
        <dbReference type="ARBA" id="ARBA00053029"/>
    </source>
</evidence>
<comment type="cofactor">
    <cofactor evidence="11">
        <name>Mo-molybdopterin cytosine dinucleotide</name>
        <dbReference type="ChEBI" id="CHEBI:71308"/>
    </cofactor>
</comment>
<evidence type="ECO:0000313" key="14">
    <source>
        <dbReference type="Proteomes" id="UP000500791"/>
    </source>
</evidence>
<evidence type="ECO:0000256" key="7">
    <source>
        <dbReference type="ARBA" id="ARBA00023002"/>
    </source>
</evidence>
<sequence length="796" mass="85289">MASVHQPKPHDSGPLHVTGAARYTDDIPAPAGTLHLAFGLAAVAHGVVTSLDLAPVRAMPGVRLVLGPDDFARMPDVSPSPAPEPLLCTGEVQFHGQPLFVVAADTHLQARHAARAAKVTFEEREPILTIDQALAAGRLLEDPLEWEKGSPDDALGTAPHRAQGRIEVGGQEHFYLEGQAAMAVPGDGDEMLVHASTQHPSEIQHKVAQALDVPFAEVTVQVRRMGGGFGGKESQGNALAVACALVAQRTGRAVKMRYDRDDDMTITGKRHEIRIDYDVGFDDTGRIAAVVFDQYVRCGWSADLSLPVADRAMLHADNAYDLSAARIRSTRLLTHTCSNTAFRGFGGPQGMVGIERVIEHIAAHLDRDPLEVRRANFYAPGNTGQTTPYGMQVEDNVIHGIVDQLTETSDYSARRAQIAEFNATSPVIKRGIALTPVKFGISFTLTQLNQAGALVNVYTDGSIRLNHGGTEMGQGLFTKVAAVAADAFGVDATHVKITATDTAKVPNTSATAASSGSDMNGMAVKAACETVRDRMAQHLCTAKVLWHDRDEEGKGIIDRDGHPVIREHAFDCAPDDLVFAADQVSDGTHSIPFWAAVQACYVARISLSSTGYYATPKLAWDRTQRSGPRRPFYYFAYGAAVTEVALDTLTGENRILRTDILHDCGKSLNPALDIGQIEGGYVQGAGWLTTEELVWTPPGPATMGGRLATHAPSTYKIPGCADRPRVFNVALYENENVEATIHRSKAVGEPPLMLGISALMALQDAVRAAGSDVLLDAPATAERLLNAIETPRGSGW</sequence>
<comment type="cofactor">
    <cofactor evidence="10">
        <name>[2Fe-2S] cluster</name>
        <dbReference type="ChEBI" id="CHEBI:190135"/>
    </cofactor>
</comment>
<dbReference type="PANTHER" id="PTHR11908:SF132">
    <property type="entry name" value="ALDEHYDE OXIDASE 1-RELATED"/>
    <property type="match status" value="1"/>
</dbReference>
<evidence type="ECO:0000256" key="6">
    <source>
        <dbReference type="ARBA" id="ARBA00022723"/>
    </source>
</evidence>
<keyword evidence="8" id="KW-0408">Iron</keyword>
<dbReference type="InterPro" id="IPR046867">
    <property type="entry name" value="AldOxase/xan_DH_MoCoBD2"/>
</dbReference>
<dbReference type="GO" id="GO:0051537">
    <property type="term" value="F:2 iron, 2 sulfur cluster binding"/>
    <property type="evidence" value="ECO:0007669"/>
    <property type="project" value="UniProtKB-KW"/>
</dbReference>
<dbReference type="Gene3D" id="3.30.365.10">
    <property type="entry name" value="Aldehyde oxidase/xanthine dehydrogenase, molybdopterin binding domain"/>
    <property type="match status" value="4"/>
</dbReference>
<dbReference type="InterPro" id="IPR037165">
    <property type="entry name" value="AldOxase/xan_DH_Mopterin-bd_sf"/>
</dbReference>
<keyword evidence="14" id="KW-1185">Reference proteome</keyword>
<dbReference type="Proteomes" id="UP000500791">
    <property type="component" value="Chromosome"/>
</dbReference>
<dbReference type="InterPro" id="IPR008274">
    <property type="entry name" value="AldOxase/xan_DH_MoCoBD1"/>
</dbReference>
<dbReference type="SMART" id="SM01008">
    <property type="entry name" value="Ald_Xan_dh_C"/>
    <property type="match status" value="1"/>
</dbReference>
<dbReference type="GO" id="GO:0005506">
    <property type="term" value="F:iron ion binding"/>
    <property type="evidence" value="ECO:0007669"/>
    <property type="project" value="InterPro"/>
</dbReference>
<dbReference type="RefSeq" id="WP_166189937.1">
    <property type="nucleotide sequence ID" value="NZ_CP049811.1"/>
</dbReference>
<dbReference type="Pfam" id="PF20256">
    <property type="entry name" value="MoCoBD_2"/>
    <property type="match status" value="2"/>
</dbReference>
<evidence type="ECO:0000256" key="10">
    <source>
        <dbReference type="ARBA" id="ARBA00034078"/>
    </source>
</evidence>
<evidence type="ECO:0000256" key="5">
    <source>
        <dbReference type="ARBA" id="ARBA00022714"/>
    </source>
</evidence>
<proteinExistence type="inferred from homology"/>
<dbReference type="InterPro" id="IPR000674">
    <property type="entry name" value="Ald_Oxase/Xan_DH_a/b"/>
</dbReference>
<dbReference type="Gene3D" id="3.90.1170.50">
    <property type="entry name" value="Aldehyde oxidase/xanthine dehydrogenase, a/b hammerhead"/>
    <property type="match status" value="1"/>
</dbReference>
<comment type="similarity">
    <text evidence="3">Belongs to the xanthine dehydrogenase family.</text>
</comment>
<evidence type="ECO:0000256" key="3">
    <source>
        <dbReference type="ARBA" id="ARBA00006849"/>
    </source>
</evidence>
<keyword evidence="7" id="KW-0560">Oxidoreductase</keyword>
<feature type="domain" description="Aldehyde oxidase/xanthine dehydrogenase a/b hammerhead" evidence="12">
    <location>
        <begin position="18"/>
        <end position="125"/>
    </location>
</feature>
<keyword evidence="5" id="KW-0001">2Fe-2S</keyword>
<evidence type="ECO:0000256" key="4">
    <source>
        <dbReference type="ARBA" id="ARBA00022505"/>
    </source>
</evidence>
<dbReference type="Pfam" id="PF02738">
    <property type="entry name" value="MoCoBD_1"/>
    <property type="match status" value="1"/>
</dbReference>
<dbReference type="PANTHER" id="PTHR11908">
    <property type="entry name" value="XANTHINE DEHYDROGENASE"/>
    <property type="match status" value="1"/>
</dbReference>
<dbReference type="FunFam" id="3.30.365.10:FF:000001">
    <property type="entry name" value="Xanthine dehydrogenase oxidase"/>
    <property type="match status" value="1"/>
</dbReference>
<accession>A0A6G7VKI5</accession>
<evidence type="ECO:0000256" key="2">
    <source>
        <dbReference type="ARBA" id="ARBA00001974"/>
    </source>
</evidence>
<dbReference type="EMBL" id="CP049811">
    <property type="protein sequence ID" value="QIK40452.1"/>
    <property type="molecule type" value="Genomic_DNA"/>
</dbReference>
<comment type="cofactor">
    <cofactor evidence="1">
        <name>Mo-molybdopterin</name>
        <dbReference type="ChEBI" id="CHEBI:71302"/>
    </cofactor>
</comment>
<dbReference type="Pfam" id="PF01315">
    <property type="entry name" value="Ald_Xan_dh_C"/>
    <property type="match status" value="1"/>
</dbReference>
<dbReference type="InterPro" id="IPR036856">
    <property type="entry name" value="Ald_Oxase/Xan_DH_a/b_sf"/>
</dbReference>
<dbReference type="FunFam" id="3.30.365.10:FF:000002">
    <property type="entry name" value="Xanthine dehydrogenase oxidase"/>
    <property type="match status" value="1"/>
</dbReference>
<dbReference type="AlphaFoldDB" id="A0A6G7VKI5"/>
<name>A0A6G7VKI5_9RHOB</name>
<reference evidence="13 14" key="1">
    <citation type="submission" date="2020-03" db="EMBL/GenBank/DDBJ databases">
        <title>Complete genome sequence of Monaibacterium sp. ALG8 with diverse plasmids.</title>
        <authorList>
            <person name="Sun C."/>
        </authorList>
    </citation>
    <scope>NUCLEOTIDE SEQUENCE [LARGE SCALE GENOMIC DNA]</scope>
    <source>
        <strain evidence="13 14">ALG8</strain>
    </source>
</reference>
<organism evidence="13 14">
    <name type="scientific">Pontivivens nitratireducens</name>
    <dbReference type="NCBI Taxonomy" id="2758038"/>
    <lineage>
        <taxon>Bacteria</taxon>
        <taxon>Pseudomonadati</taxon>
        <taxon>Pseudomonadota</taxon>
        <taxon>Alphaproteobacteria</taxon>
        <taxon>Rhodobacterales</taxon>
        <taxon>Paracoccaceae</taxon>
        <taxon>Pontivivens</taxon>
    </lineage>
</organism>
<evidence type="ECO:0000313" key="13">
    <source>
        <dbReference type="EMBL" id="QIK40452.1"/>
    </source>
</evidence>
<comment type="cofactor">
    <cofactor evidence="2">
        <name>FAD</name>
        <dbReference type="ChEBI" id="CHEBI:57692"/>
    </cofactor>
</comment>
<evidence type="ECO:0000259" key="12">
    <source>
        <dbReference type="SMART" id="SM01008"/>
    </source>
</evidence>
<keyword evidence="9" id="KW-0411">Iron-sulfur</keyword>
<keyword evidence="6" id="KW-0479">Metal-binding</keyword>
<evidence type="ECO:0000256" key="9">
    <source>
        <dbReference type="ARBA" id="ARBA00023014"/>
    </source>
</evidence>
<dbReference type="InterPro" id="IPR016208">
    <property type="entry name" value="Ald_Oxase/xanthine_DH-like"/>
</dbReference>
<evidence type="ECO:0000256" key="1">
    <source>
        <dbReference type="ARBA" id="ARBA00001924"/>
    </source>
</evidence>
<dbReference type="GO" id="GO:0016491">
    <property type="term" value="F:oxidoreductase activity"/>
    <property type="evidence" value="ECO:0007669"/>
    <property type="project" value="UniProtKB-KW"/>
</dbReference>
<dbReference type="SUPFAM" id="SSF54665">
    <property type="entry name" value="CO dehydrogenase molybdoprotein N-domain-like"/>
    <property type="match status" value="1"/>
</dbReference>
<gene>
    <name evidence="13" type="ORF">G8E03_06510</name>
</gene>